<feature type="region of interest" description="Disordered" evidence="15">
    <location>
        <begin position="245"/>
        <end position="295"/>
    </location>
</feature>
<dbReference type="InterPro" id="IPR047416">
    <property type="entry name" value="XPF_nuclease_Mus81"/>
</dbReference>
<keyword evidence="4 14" id="KW-0540">Nuclease</keyword>
<evidence type="ECO:0000256" key="4">
    <source>
        <dbReference type="ARBA" id="ARBA00022722"/>
    </source>
</evidence>
<dbReference type="SUPFAM" id="SSF52980">
    <property type="entry name" value="Restriction endonuclease-like"/>
    <property type="match status" value="1"/>
</dbReference>
<evidence type="ECO:0000256" key="1">
    <source>
        <dbReference type="ARBA" id="ARBA00001946"/>
    </source>
</evidence>
<dbReference type="InterPro" id="IPR047417">
    <property type="entry name" value="WHD_MUS81"/>
</dbReference>
<keyword evidence="18" id="KW-1185">Reference proteome</keyword>
<evidence type="ECO:0000256" key="13">
    <source>
        <dbReference type="ARBA" id="ARBA00023254"/>
    </source>
</evidence>
<comment type="subunit">
    <text evidence="14">Interacts with EME1.</text>
</comment>
<evidence type="ECO:0000256" key="3">
    <source>
        <dbReference type="ARBA" id="ARBA00010015"/>
    </source>
</evidence>
<dbReference type="Pfam" id="PF21136">
    <property type="entry name" value="WHD_MUS81"/>
    <property type="match status" value="1"/>
</dbReference>
<dbReference type="Gene3D" id="1.10.150.110">
    <property type="entry name" value="DNA polymerase beta, N-terminal domain-like"/>
    <property type="match status" value="1"/>
</dbReference>
<evidence type="ECO:0000256" key="15">
    <source>
        <dbReference type="SAM" id="MobiDB-lite"/>
    </source>
</evidence>
<dbReference type="GO" id="GO:0031297">
    <property type="term" value="P:replication fork processing"/>
    <property type="evidence" value="ECO:0007669"/>
    <property type="project" value="UniProtKB-ARBA"/>
</dbReference>
<dbReference type="GO" id="GO:0048476">
    <property type="term" value="C:Holliday junction resolvase complex"/>
    <property type="evidence" value="ECO:0007669"/>
    <property type="project" value="UniProtKB-UniRule"/>
</dbReference>
<keyword evidence="5 14" id="KW-0479">Metal-binding</keyword>
<keyword evidence="11 14" id="KW-0234">DNA repair</keyword>
<evidence type="ECO:0000256" key="12">
    <source>
        <dbReference type="ARBA" id="ARBA00023242"/>
    </source>
</evidence>
<keyword evidence="9 14" id="KW-0460">Magnesium</keyword>
<keyword evidence="10 14" id="KW-0233">DNA recombination</keyword>
<evidence type="ECO:0000313" key="18">
    <source>
        <dbReference type="Proteomes" id="UP000698800"/>
    </source>
</evidence>
<dbReference type="PANTHER" id="PTHR13451:SF0">
    <property type="entry name" value="CROSSOVER JUNCTION ENDONUCLEASE MUS81"/>
    <property type="match status" value="1"/>
</dbReference>
<evidence type="ECO:0000313" key="17">
    <source>
        <dbReference type="EMBL" id="KAH0536586.1"/>
    </source>
</evidence>
<feature type="domain" description="ERCC4" evidence="16">
    <location>
        <begin position="391"/>
        <end position="497"/>
    </location>
</feature>
<accession>A0A9P8I749</accession>
<dbReference type="FunFam" id="3.40.50.10130:FF:000003">
    <property type="entry name" value="Crossover junction endonuclease MUS81"/>
    <property type="match status" value="1"/>
</dbReference>
<dbReference type="CDD" id="cd20074">
    <property type="entry name" value="XPF_nuclease_Mus81"/>
    <property type="match status" value="1"/>
</dbReference>
<dbReference type="PANTHER" id="PTHR13451">
    <property type="entry name" value="CLASS II CROSSOVER JUNCTION ENDONUCLEASE MUS81"/>
    <property type="match status" value="1"/>
</dbReference>
<evidence type="ECO:0000256" key="2">
    <source>
        <dbReference type="ARBA" id="ARBA00004123"/>
    </source>
</evidence>
<evidence type="ECO:0000256" key="14">
    <source>
        <dbReference type="RuleBase" id="RU369042"/>
    </source>
</evidence>
<dbReference type="Gene3D" id="1.10.10.10">
    <property type="entry name" value="Winged helix-like DNA-binding domain superfamily/Winged helix DNA-binding domain"/>
    <property type="match status" value="1"/>
</dbReference>
<evidence type="ECO:0000256" key="7">
    <source>
        <dbReference type="ARBA" id="ARBA00022763"/>
    </source>
</evidence>
<reference evidence="17" key="1">
    <citation type="submission" date="2021-03" db="EMBL/GenBank/DDBJ databases">
        <title>Comparative genomics and phylogenomic investigation of the class Geoglossomycetes provide insights into ecological specialization and systematics.</title>
        <authorList>
            <person name="Melie T."/>
            <person name="Pirro S."/>
            <person name="Miller A.N."/>
            <person name="Quandt A."/>
        </authorList>
    </citation>
    <scope>NUCLEOTIDE SEQUENCE</scope>
    <source>
        <strain evidence="17">GBOQ0MN5Z8</strain>
    </source>
</reference>
<dbReference type="InterPro" id="IPR011335">
    <property type="entry name" value="Restrct_endonuc-II-like"/>
</dbReference>
<dbReference type="OrthoDB" id="5963188at2759"/>
<dbReference type="InterPro" id="IPR033309">
    <property type="entry name" value="Mus81"/>
</dbReference>
<feature type="compositionally biased region" description="Polar residues" evidence="15">
    <location>
        <begin position="279"/>
        <end position="289"/>
    </location>
</feature>
<evidence type="ECO:0000259" key="16">
    <source>
        <dbReference type="SMART" id="SM00891"/>
    </source>
</evidence>
<evidence type="ECO:0000256" key="5">
    <source>
        <dbReference type="ARBA" id="ARBA00022723"/>
    </source>
</evidence>
<dbReference type="GO" id="GO:0005634">
    <property type="term" value="C:nucleus"/>
    <property type="evidence" value="ECO:0007669"/>
    <property type="project" value="UniProtKB-SubCell"/>
</dbReference>
<keyword evidence="6 14" id="KW-0255">Endonuclease</keyword>
<dbReference type="SUPFAM" id="SSF47802">
    <property type="entry name" value="DNA polymerase beta, N-terminal domain-like"/>
    <property type="match status" value="1"/>
</dbReference>
<keyword evidence="12 14" id="KW-0539">Nucleus</keyword>
<dbReference type="InterPro" id="IPR042530">
    <property type="entry name" value="EME1/EME2_C"/>
</dbReference>
<dbReference type="EC" id="3.1.22.-" evidence="14"/>
<keyword evidence="13" id="KW-0469">Meiosis</keyword>
<dbReference type="GO" id="GO:0000727">
    <property type="term" value="P:double-strand break repair via break-induced replication"/>
    <property type="evidence" value="ECO:0007669"/>
    <property type="project" value="UniProtKB-UniRule"/>
</dbReference>
<comment type="caution">
    <text evidence="17">The sequence shown here is derived from an EMBL/GenBank/DDBJ whole genome shotgun (WGS) entry which is preliminary data.</text>
</comment>
<evidence type="ECO:0000256" key="6">
    <source>
        <dbReference type="ARBA" id="ARBA00022759"/>
    </source>
</evidence>
<dbReference type="GO" id="GO:0048257">
    <property type="term" value="F:3'-flap endonuclease activity"/>
    <property type="evidence" value="ECO:0007669"/>
    <property type="project" value="TreeGrafter"/>
</dbReference>
<dbReference type="GO" id="GO:0006308">
    <property type="term" value="P:DNA catabolic process"/>
    <property type="evidence" value="ECO:0007669"/>
    <property type="project" value="UniProtKB-UniRule"/>
</dbReference>
<dbReference type="CDD" id="cd21036">
    <property type="entry name" value="WH_MUS81"/>
    <property type="match status" value="1"/>
</dbReference>
<dbReference type="GO" id="GO:0008821">
    <property type="term" value="F:crossover junction DNA endonuclease activity"/>
    <property type="evidence" value="ECO:0007669"/>
    <property type="project" value="UniProtKB-UniRule"/>
</dbReference>
<evidence type="ECO:0000256" key="10">
    <source>
        <dbReference type="ARBA" id="ARBA00023172"/>
    </source>
</evidence>
<dbReference type="InterPro" id="IPR010996">
    <property type="entry name" value="HHH_MUS81"/>
</dbReference>
<dbReference type="Proteomes" id="UP000698800">
    <property type="component" value="Unassembled WGS sequence"/>
</dbReference>
<dbReference type="AlphaFoldDB" id="A0A9P8I749"/>
<comment type="function">
    <text evidence="14">Interacts with EME1 to form a DNA structure-specific endonuclease with substrate preference for branched DNA structures with a 5'-end at the branch nick. Typical substrates include 3'-flap structures, D-loops, replication forks and nicked Holliday junctions. May be required in mitosis for the processing of stalled or collapsed replication fork intermediates. May be required in meiosis for the repair of meiosis-specific double strand breaks subsequent to single-end invasion (SEI).</text>
</comment>
<dbReference type="InterPro" id="IPR036388">
    <property type="entry name" value="WH-like_DNA-bd_sf"/>
</dbReference>
<name>A0A9P8I749_9PEZI</name>
<dbReference type="InterPro" id="IPR027421">
    <property type="entry name" value="DNA_pol_lamdba_lyase_dom_sf"/>
</dbReference>
<dbReference type="Gene3D" id="1.10.150.670">
    <property type="entry name" value="Crossover junction endonuclease EME1, DNA-binding domain"/>
    <property type="match status" value="1"/>
</dbReference>
<comment type="cofactor">
    <cofactor evidence="1 14">
        <name>Mg(2+)</name>
        <dbReference type="ChEBI" id="CHEBI:18420"/>
    </cofactor>
</comment>
<sequence length="681" mass="75940">MPSECANPLLLEWLGEWLETARQRSSKGVQTYKKAYDSMKSCPLSFDHPSEAQQLSGLGPKLCDRLTERMRKHCADNGLPMPDMPQKGRKHSAEDTESAPGPATKRIRKPKPYVPFFRSGPYALILALSTLSEEGSQCITKSQLIQLAQPHCDSSFTAPSDPTKFFTAWNSMKTLLEKDLVFERGRPLRKYALTEEGWEVAKRITKAEAGKEESSGSRITSTNAEEGEEGHWVGVGPSRVWVEAGTVSDPGNENQPPGCRKKRKNFPDPKPTTMALAPLSSNGAMTGQRLSGVPKDKFSWRKASTRQDMMNSQDKCHQGGDFVRLTSNSPPPIPDQSTDGWLSIDSICDTAQVHSPEIEDTPAQPKTSQDHSGNLPSFKAITLPAGSFTVQLVLDTREVRTKTDRDYMQEELSKKGVPPIMRSLELGDALWVAKCHDSRALEAYGEEGDEVMLDWIVERKRLDDLVGSIKDGRFQEQKFRLRKSGVKNVVYVIEEISMNGDYWSKWQEAVESAIASVQVVNGYFVKKTQKMDDTIRYLSRMTMLLKSIYEAKPIHVIPAPALSPQTYLPLLIHLGNAQNTIDHHVAYSAFASLASKSETLTLRDVFLKMLMCTRGVSGEKALEIQQRWKTPREFVEAFEGLSEEGKKDMIMKASEKVVVGRRKVGRKLSGKIAEVWGGVGV</sequence>
<keyword evidence="7 14" id="KW-0227">DNA damage</keyword>
<feature type="region of interest" description="Disordered" evidence="15">
    <location>
        <begin position="75"/>
        <end position="109"/>
    </location>
</feature>
<dbReference type="GO" id="GO:0031573">
    <property type="term" value="P:mitotic intra-S DNA damage checkpoint signaling"/>
    <property type="evidence" value="ECO:0007669"/>
    <property type="project" value="TreeGrafter"/>
</dbReference>
<gene>
    <name evidence="17" type="ORF">FGG08_006544</name>
</gene>
<dbReference type="Gene3D" id="3.40.50.10130">
    <property type="match status" value="1"/>
</dbReference>
<feature type="region of interest" description="Disordered" evidence="15">
    <location>
        <begin position="206"/>
        <end position="232"/>
    </location>
</feature>
<dbReference type="Pfam" id="PF02732">
    <property type="entry name" value="ERCC4"/>
    <property type="match status" value="1"/>
</dbReference>
<comment type="similarity">
    <text evidence="3 14">Belongs to the XPF family.</text>
</comment>
<dbReference type="GO" id="GO:0003677">
    <property type="term" value="F:DNA binding"/>
    <property type="evidence" value="ECO:0007669"/>
    <property type="project" value="UniProtKB-UniRule"/>
</dbReference>
<organism evidence="17 18">
    <name type="scientific">Glutinoglossum americanum</name>
    <dbReference type="NCBI Taxonomy" id="1670608"/>
    <lineage>
        <taxon>Eukaryota</taxon>
        <taxon>Fungi</taxon>
        <taxon>Dikarya</taxon>
        <taxon>Ascomycota</taxon>
        <taxon>Pezizomycotina</taxon>
        <taxon>Geoglossomycetes</taxon>
        <taxon>Geoglossales</taxon>
        <taxon>Geoglossaceae</taxon>
        <taxon>Glutinoglossum</taxon>
    </lineage>
</organism>
<feature type="compositionally biased region" description="Basic and acidic residues" evidence="15">
    <location>
        <begin position="206"/>
        <end position="215"/>
    </location>
</feature>
<dbReference type="GO" id="GO:0046872">
    <property type="term" value="F:metal ion binding"/>
    <property type="evidence" value="ECO:0007669"/>
    <property type="project" value="UniProtKB-UniRule"/>
</dbReference>
<proteinExistence type="inferred from homology"/>
<dbReference type="SMART" id="SM00891">
    <property type="entry name" value="ERCC4"/>
    <property type="match status" value="1"/>
</dbReference>
<dbReference type="FunFam" id="1.10.10.10:FF:000307">
    <property type="entry name" value="Crossover junction endonuclease MUS81"/>
    <property type="match status" value="1"/>
</dbReference>
<evidence type="ECO:0000256" key="11">
    <source>
        <dbReference type="ARBA" id="ARBA00023204"/>
    </source>
</evidence>
<comment type="subcellular location">
    <subcellularLocation>
        <location evidence="2 14">Nucleus</location>
    </subcellularLocation>
</comment>
<evidence type="ECO:0000256" key="8">
    <source>
        <dbReference type="ARBA" id="ARBA00022801"/>
    </source>
</evidence>
<dbReference type="EMBL" id="JAGHQL010000194">
    <property type="protein sequence ID" value="KAH0536586.1"/>
    <property type="molecule type" value="Genomic_DNA"/>
</dbReference>
<evidence type="ECO:0000256" key="9">
    <source>
        <dbReference type="ARBA" id="ARBA00022842"/>
    </source>
</evidence>
<dbReference type="Pfam" id="PF14716">
    <property type="entry name" value="HHH_8"/>
    <property type="match status" value="1"/>
</dbReference>
<protein>
    <recommendedName>
        <fullName evidence="14">Crossover junction endonuclease MUS81</fullName>
        <ecNumber evidence="14">3.1.22.-</ecNumber>
    </recommendedName>
</protein>
<dbReference type="GO" id="GO:0000712">
    <property type="term" value="P:resolution of meiotic recombination intermediates"/>
    <property type="evidence" value="ECO:0007669"/>
    <property type="project" value="TreeGrafter"/>
</dbReference>
<dbReference type="FunFam" id="1.10.150.110:FF:000001">
    <property type="entry name" value="Putative Crossover junction endonuclease MUS81"/>
    <property type="match status" value="1"/>
</dbReference>
<keyword evidence="8 14" id="KW-0378">Hydrolase</keyword>
<dbReference type="InterPro" id="IPR006166">
    <property type="entry name" value="ERCC4_domain"/>
</dbReference>